<dbReference type="Proteomes" id="UP001372834">
    <property type="component" value="Unassembled WGS sequence"/>
</dbReference>
<proteinExistence type="predicted"/>
<name>A0AAN8SG72_POLSC</name>
<evidence type="ECO:0000313" key="3">
    <source>
        <dbReference type="Proteomes" id="UP001372834"/>
    </source>
</evidence>
<organism evidence="2 3">
    <name type="scientific">Polyplax serrata</name>
    <name type="common">Common mouse louse</name>
    <dbReference type="NCBI Taxonomy" id="468196"/>
    <lineage>
        <taxon>Eukaryota</taxon>
        <taxon>Metazoa</taxon>
        <taxon>Ecdysozoa</taxon>
        <taxon>Arthropoda</taxon>
        <taxon>Hexapoda</taxon>
        <taxon>Insecta</taxon>
        <taxon>Pterygota</taxon>
        <taxon>Neoptera</taxon>
        <taxon>Paraneoptera</taxon>
        <taxon>Psocodea</taxon>
        <taxon>Troctomorpha</taxon>
        <taxon>Phthiraptera</taxon>
        <taxon>Anoplura</taxon>
        <taxon>Polyplacidae</taxon>
        <taxon>Polyplax</taxon>
    </lineage>
</organism>
<accession>A0AAN8SG72</accession>
<comment type="caution">
    <text evidence="2">The sequence shown here is derived from an EMBL/GenBank/DDBJ whole genome shotgun (WGS) entry which is preliminary data.</text>
</comment>
<dbReference type="AlphaFoldDB" id="A0AAN8SG72"/>
<feature type="region of interest" description="Disordered" evidence="1">
    <location>
        <begin position="128"/>
        <end position="154"/>
    </location>
</feature>
<gene>
    <name evidence="2" type="ORF">RUM43_000539</name>
</gene>
<reference evidence="2 3" key="1">
    <citation type="submission" date="2023-10" db="EMBL/GenBank/DDBJ databases">
        <title>Genomes of two closely related lineages of the louse Polyplax serrata with different host specificities.</title>
        <authorList>
            <person name="Martinu J."/>
            <person name="Tarabai H."/>
            <person name="Stefka J."/>
            <person name="Hypsa V."/>
        </authorList>
    </citation>
    <scope>NUCLEOTIDE SEQUENCE [LARGE SCALE GENOMIC DNA]</scope>
    <source>
        <strain evidence="2">HR10_N</strain>
    </source>
</reference>
<evidence type="ECO:0000256" key="1">
    <source>
        <dbReference type="SAM" id="MobiDB-lite"/>
    </source>
</evidence>
<feature type="compositionally biased region" description="Basic and acidic residues" evidence="1">
    <location>
        <begin position="143"/>
        <end position="154"/>
    </location>
</feature>
<dbReference type="EMBL" id="JAWJWE010000001">
    <property type="protein sequence ID" value="KAK6644272.1"/>
    <property type="molecule type" value="Genomic_DNA"/>
</dbReference>
<evidence type="ECO:0000313" key="2">
    <source>
        <dbReference type="EMBL" id="KAK6644272.1"/>
    </source>
</evidence>
<sequence length="154" mass="17122">MQSSSTGCALLKGCCFHPSNAPHRTIEGIFRAVTAETAVTNRVPQERRTSPGNAAYGINVYVNEGLIFTEWKEGGNSGKFDKWSISQNGIGHFDCVAQKKKKKKKRALPIIYYSPKTGLFRRIRYRRNGNGGGISSPPFNSSERLERRNEKQGG</sequence>
<protein>
    <submittedName>
        <fullName evidence="2">Uncharacterized protein</fullName>
    </submittedName>
</protein>